<evidence type="ECO:0000313" key="2">
    <source>
        <dbReference type="Proteomes" id="UP000011657"/>
    </source>
</evidence>
<dbReference type="EMBL" id="AOIS01000010">
    <property type="protein sequence ID" value="ELZ23856.1"/>
    <property type="molecule type" value="Genomic_DNA"/>
</dbReference>
<name>M0CKT1_9EURY</name>
<gene>
    <name evidence="1" type="ORF">C477_01620</name>
</gene>
<sequence>MVGTVLIDDASDRIDAAAQREREPGCARSQDGASIDAINRIGWVTIHSVYYTSLLLIYNNIAYYNRLWGTLKNFSNRPYFRLNDAMYGNR</sequence>
<organism evidence="1 2">
    <name type="scientific">Haloterrigena salina JCM 13891</name>
    <dbReference type="NCBI Taxonomy" id="1227488"/>
    <lineage>
        <taxon>Archaea</taxon>
        <taxon>Methanobacteriati</taxon>
        <taxon>Methanobacteriota</taxon>
        <taxon>Stenosarchaea group</taxon>
        <taxon>Halobacteria</taxon>
        <taxon>Halobacteriales</taxon>
        <taxon>Natrialbaceae</taxon>
        <taxon>Haloterrigena</taxon>
    </lineage>
</organism>
<proteinExistence type="predicted"/>
<dbReference type="AlphaFoldDB" id="M0CKT1"/>
<comment type="caution">
    <text evidence="1">The sequence shown here is derived from an EMBL/GenBank/DDBJ whole genome shotgun (WGS) entry which is preliminary data.</text>
</comment>
<reference evidence="1 2" key="1">
    <citation type="journal article" date="2014" name="PLoS Genet.">
        <title>Phylogenetically driven sequencing of extremely halophilic archaea reveals strategies for static and dynamic osmo-response.</title>
        <authorList>
            <person name="Becker E.A."/>
            <person name="Seitzer P.M."/>
            <person name="Tritt A."/>
            <person name="Larsen D."/>
            <person name="Krusor M."/>
            <person name="Yao A.I."/>
            <person name="Wu D."/>
            <person name="Madern D."/>
            <person name="Eisen J.A."/>
            <person name="Darling A.E."/>
            <person name="Facciotti M.T."/>
        </authorList>
    </citation>
    <scope>NUCLEOTIDE SEQUENCE [LARGE SCALE GENOMIC DNA]</scope>
    <source>
        <strain evidence="1 2">JCM 13891</strain>
    </source>
</reference>
<accession>M0CKT1</accession>
<keyword evidence="2" id="KW-1185">Reference proteome</keyword>
<evidence type="ECO:0000313" key="1">
    <source>
        <dbReference type="EMBL" id="ELZ23856.1"/>
    </source>
</evidence>
<dbReference type="Proteomes" id="UP000011657">
    <property type="component" value="Unassembled WGS sequence"/>
</dbReference>
<protein>
    <submittedName>
        <fullName evidence="1">Uncharacterized protein</fullName>
    </submittedName>
</protein>
<dbReference type="STRING" id="1227488.C477_01620"/>